<accession>A0A9W9D977</accession>
<keyword evidence="4" id="KW-1185">Reference proteome</keyword>
<sequence length="407" mass="46218">MDCPERRAGNPADDSPPQLESIIAGPSLRRETVAEPPSVHDDLARNLAAVRNREKELENTLQNKDEQIQEQGVHLKQLLEVQEICATKIADLEEQLRQGQAQLRQEEAQVAKLTQAWKRSTAALNQAQRQEASYKIDDKALQSLYQELMFLISSWAETYCVPDMKQLPESERQSLEPLTVVLDKYPILLKSLVMKLLVYVVFTVSSKEQTGFWWAGNQAGNLRSLYTAFLPAEPHAIPVMLRKGVLKPADVKEFSQWKARTALLFAERVDSAVLDAQVDMLLVEWKQACARFVQRNEPRVWRDLRDVIEKGIHMDLEMCKSRAFFELQQWRAKDLELLDETTFETAIGFEAAQPGMRPEIVIAPSLTKTGNADGDAFETMTFISKWTVICAENRESLKKLPKAGNGH</sequence>
<gene>
    <name evidence="3" type="ORF">N0V91_004530</name>
</gene>
<dbReference type="AlphaFoldDB" id="A0A9W9D977"/>
<evidence type="ECO:0000313" key="4">
    <source>
        <dbReference type="Proteomes" id="UP001140510"/>
    </source>
</evidence>
<dbReference type="OrthoDB" id="3776930at2759"/>
<reference evidence="3" key="1">
    <citation type="submission" date="2022-10" db="EMBL/GenBank/DDBJ databases">
        <title>Tapping the CABI collections for fungal endophytes: first genome assemblies for Collariella, Neodidymelliopsis, Ascochyta clinopodiicola, Didymella pomorum, Didymosphaeria variabile, Neocosmospora piperis and Neocucurbitaria cava.</title>
        <authorList>
            <person name="Hill R."/>
        </authorList>
    </citation>
    <scope>NUCLEOTIDE SEQUENCE</scope>
    <source>
        <strain evidence="3">IMI 355091</strain>
    </source>
</reference>
<proteinExistence type="predicted"/>
<evidence type="ECO:0000313" key="3">
    <source>
        <dbReference type="EMBL" id="KAJ4406587.1"/>
    </source>
</evidence>
<keyword evidence="1" id="KW-0175">Coiled coil</keyword>
<feature type="coiled-coil region" evidence="1">
    <location>
        <begin position="40"/>
        <end position="116"/>
    </location>
</feature>
<feature type="compositionally biased region" description="Basic and acidic residues" evidence="2">
    <location>
        <begin position="28"/>
        <end position="37"/>
    </location>
</feature>
<dbReference type="EMBL" id="JAPEVA010000026">
    <property type="protein sequence ID" value="KAJ4406587.1"/>
    <property type="molecule type" value="Genomic_DNA"/>
</dbReference>
<feature type="region of interest" description="Disordered" evidence="2">
    <location>
        <begin position="1"/>
        <end position="37"/>
    </location>
</feature>
<organism evidence="3 4">
    <name type="scientific">Didymella pomorum</name>
    <dbReference type="NCBI Taxonomy" id="749634"/>
    <lineage>
        <taxon>Eukaryota</taxon>
        <taxon>Fungi</taxon>
        <taxon>Dikarya</taxon>
        <taxon>Ascomycota</taxon>
        <taxon>Pezizomycotina</taxon>
        <taxon>Dothideomycetes</taxon>
        <taxon>Pleosporomycetidae</taxon>
        <taxon>Pleosporales</taxon>
        <taxon>Pleosporineae</taxon>
        <taxon>Didymellaceae</taxon>
        <taxon>Didymella</taxon>
    </lineage>
</organism>
<evidence type="ECO:0000256" key="2">
    <source>
        <dbReference type="SAM" id="MobiDB-lite"/>
    </source>
</evidence>
<protein>
    <submittedName>
        <fullName evidence="3">Uncharacterized protein</fullName>
    </submittedName>
</protein>
<comment type="caution">
    <text evidence="3">The sequence shown here is derived from an EMBL/GenBank/DDBJ whole genome shotgun (WGS) entry which is preliminary data.</text>
</comment>
<name>A0A9W9D977_9PLEO</name>
<evidence type="ECO:0000256" key="1">
    <source>
        <dbReference type="SAM" id="Coils"/>
    </source>
</evidence>
<dbReference type="Proteomes" id="UP001140510">
    <property type="component" value="Unassembled WGS sequence"/>
</dbReference>